<evidence type="ECO:0000259" key="1">
    <source>
        <dbReference type="Pfam" id="PF20150"/>
    </source>
</evidence>
<proteinExistence type="predicted"/>
<dbReference type="EMBL" id="KE145357">
    <property type="protein sequence ID" value="EPE33661.1"/>
    <property type="molecule type" value="Genomic_DNA"/>
</dbReference>
<name>S3DNI8_GLAL2</name>
<organism evidence="2 3">
    <name type="scientific">Glarea lozoyensis (strain ATCC 20868 / MF5171)</name>
    <dbReference type="NCBI Taxonomy" id="1116229"/>
    <lineage>
        <taxon>Eukaryota</taxon>
        <taxon>Fungi</taxon>
        <taxon>Dikarya</taxon>
        <taxon>Ascomycota</taxon>
        <taxon>Pezizomycotina</taxon>
        <taxon>Leotiomycetes</taxon>
        <taxon>Helotiales</taxon>
        <taxon>Helotiaceae</taxon>
        <taxon>Glarea</taxon>
    </lineage>
</organism>
<feature type="domain" description="2EXR" evidence="1">
    <location>
        <begin position="72"/>
        <end position="174"/>
    </location>
</feature>
<dbReference type="Pfam" id="PF20150">
    <property type="entry name" value="2EXR"/>
    <property type="match status" value="1"/>
</dbReference>
<gene>
    <name evidence="2" type="ORF">GLAREA_06674</name>
</gene>
<dbReference type="GeneID" id="19465727"/>
<evidence type="ECO:0000313" key="3">
    <source>
        <dbReference type="Proteomes" id="UP000016922"/>
    </source>
</evidence>
<dbReference type="Proteomes" id="UP000016922">
    <property type="component" value="Unassembled WGS sequence"/>
</dbReference>
<dbReference type="KEGG" id="glz:GLAREA_06674"/>
<dbReference type="RefSeq" id="XP_008078813.1">
    <property type="nucleotide sequence ID" value="XM_008080622.1"/>
</dbReference>
<keyword evidence="3" id="KW-1185">Reference proteome</keyword>
<evidence type="ECO:0000313" key="2">
    <source>
        <dbReference type="EMBL" id="EPE33661.1"/>
    </source>
</evidence>
<reference evidence="2 3" key="1">
    <citation type="journal article" date="2013" name="BMC Genomics">
        <title>Genomics-driven discovery of the pneumocandin biosynthetic gene cluster in the fungus Glarea lozoyensis.</title>
        <authorList>
            <person name="Chen L."/>
            <person name="Yue Q."/>
            <person name="Zhang X."/>
            <person name="Xiang M."/>
            <person name="Wang C."/>
            <person name="Li S."/>
            <person name="Che Y."/>
            <person name="Ortiz-Lopez F.J."/>
            <person name="Bills G.F."/>
            <person name="Liu X."/>
            <person name="An Z."/>
        </authorList>
    </citation>
    <scope>NUCLEOTIDE SEQUENCE [LARGE SCALE GENOMIC DNA]</scope>
    <source>
        <strain evidence="3">ATCC 20868 / MF5171</strain>
    </source>
</reference>
<dbReference type="HOGENOM" id="CLU_924524_0_0_1"/>
<accession>S3DNI8</accession>
<dbReference type="AlphaFoldDB" id="S3DNI8"/>
<dbReference type="InterPro" id="IPR045518">
    <property type="entry name" value="2EXR"/>
</dbReference>
<sequence>MVMAPTESGSSKCAAPDTTNVFINQALAEDASMTTGTDASMNSITFDASYPATFSTLELSPSPLEKPLDYNGLPTELRLKIIQQTFEEPQVVANEFFAPVYRKDGWPDEPYPSGHPLRIPPPLRDTPVPIALHINRESRIEALRHHQIVSHRPLPDHMKLRWPIIYLKSSVDTLVVKMLGEYATTHHLSYETNFLITSLRYIEYPRSRTVIFLREPREWYTDLHGLDDWSRESDTEIFDPGAFSTCNRMLGQILALFHKEYMCAREPKQPRIMIYCATAPATGNASPDVTHNRQLAEKMNI</sequence>
<protein>
    <recommendedName>
        <fullName evidence="1">2EXR domain-containing protein</fullName>
    </recommendedName>
</protein>